<dbReference type="OrthoDB" id="3354387at2759"/>
<dbReference type="InterPro" id="IPR012148">
    <property type="entry name" value="ABBA_DMATS-like"/>
</dbReference>
<evidence type="ECO:0000256" key="1">
    <source>
        <dbReference type="ARBA" id="ARBA00010209"/>
    </source>
</evidence>
<dbReference type="PANTHER" id="PTHR40627:SF4">
    <property type="entry name" value="PRENYLTRANSFERASE ASQH1-RELATED"/>
    <property type="match status" value="1"/>
</dbReference>
<evidence type="ECO:0000256" key="3">
    <source>
        <dbReference type="PIRSR" id="PIRSR000509-1"/>
    </source>
</evidence>
<dbReference type="PIRSF" id="PIRSF000509">
    <property type="entry name" value="Trp_DMAT"/>
    <property type="match status" value="1"/>
</dbReference>
<dbReference type="SFLD" id="SFLDS00036">
    <property type="entry name" value="Aromatic_Prenyltransferase"/>
    <property type="match status" value="1"/>
</dbReference>
<evidence type="ECO:0000313" key="5">
    <source>
        <dbReference type="Proteomes" id="UP000562929"/>
    </source>
</evidence>
<comment type="similarity">
    <text evidence="1">Belongs to the tryptophan dimethylallyltransferase family.</text>
</comment>
<gene>
    <name evidence="4" type="ORF">GQ602_005445</name>
</gene>
<proteinExistence type="inferred from homology"/>
<dbReference type="EMBL" id="JAACLJ010000006">
    <property type="protein sequence ID" value="KAF4584072.1"/>
    <property type="molecule type" value="Genomic_DNA"/>
</dbReference>
<dbReference type="NCBIfam" id="TIGR03429">
    <property type="entry name" value="arom_pren_DMATS"/>
    <property type="match status" value="1"/>
</dbReference>
<dbReference type="Pfam" id="PF11991">
    <property type="entry name" value="Trp_DMAT"/>
    <property type="match status" value="1"/>
</dbReference>
<dbReference type="GO" id="GO:0004659">
    <property type="term" value="F:prenyltransferase activity"/>
    <property type="evidence" value="ECO:0007669"/>
    <property type="project" value="TreeGrafter"/>
</dbReference>
<evidence type="ECO:0000313" key="4">
    <source>
        <dbReference type="EMBL" id="KAF4584072.1"/>
    </source>
</evidence>
<dbReference type="PANTHER" id="PTHR40627">
    <property type="entry name" value="INDOLE PRENYLTRANSFERASE TDIB-RELATED"/>
    <property type="match status" value="1"/>
</dbReference>
<accession>A0A8H4Q389</accession>
<evidence type="ECO:0000256" key="2">
    <source>
        <dbReference type="ARBA" id="ARBA00022679"/>
    </source>
</evidence>
<dbReference type="CDD" id="cd13929">
    <property type="entry name" value="PT-DMATS_CymD"/>
    <property type="match status" value="1"/>
</dbReference>
<feature type="binding site" evidence="3">
    <location>
        <position position="267"/>
    </location>
    <ligand>
        <name>dimethylallyl diphosphate</name>
        <dbReference type="ChEBI" id="CHEBI:57623"/>
    </ligand>
</feature>
<feature type="binding site" evidence="3">
    <location>
        <position position="101"/>
    </location>
    <ligand>
        <name>L-tryptophan</name>
        <dbReference type="ChEBI" id="CHEBI:57912"/>
    </ligand>
</feature>
<keyword evidence="2" id="KW-0808">Transferase</keyword>
<feature type="binding site" evidence="3">
    <location>
        <position position="116"/>
    </location>
    <ligand>
        <name>dimethylallyl diphosphate</name>
        <dbReference type="ChEBI" id="CHEBI:57623"/>
    </ligand>
</feature>
<feature type="binding site" evidence="3">
    <location>
        <position position="202"/>
    </location>
    <ligand>
        <name>dimethylallyl diphosphate</name>
        <dbReference type="ChEBI" id="CHEBI:57623"/>
    </ligand>
</feature>
<feature type="binding site" evidence="3">
    <location>
        <position position="263"/>
    </location>
    <ligand>
        <name>dimethylallyl diphosphate</name>
        <dbReference type="ChEBI" id="CHEBI:57623"/>
    </ligand>
</feature>
<sequence length="433" mass="48518">MSSISSANSDAPELSPAEPSPVWKTLASLLPPRNPSCDYWWNLTGKQLAKMVQEAGYPVEKQYEALLLHYHWMVPSMGPPPSPKGKLTWPSLVNESGWPIEFSWRWNVRGKKPIVRYTIEGKDQFTGTAADPLNQNASRKLLYGLMKSFPGVDLTWTNHFLSTLFQHDISKYIQNHNSKGTRTSSLLVAAELNPDRIAFKTYLVPQVPGLSPVPVSFYKDAIAQVCPVSGACRALYRFLDGPCGPFFSTFFLGLDAAEPSESRLKFYLYSPQCSFKIIRQAMTLDGRRPVPAESIQELRSLVYAIAGVQPEFPDDREFPMANPELSFKKAIPHPPCCYYFDIAPGRALPNVKLFFSMSSFGRDDLSLARVITSYMDKHGKGDYSEGYLSMLQSLAPRRRLDEGKGVHSWLGCLVAEDGQLDVASYVTPDRRPQ</sequence>
<comment type="caution">
    <text evidence="4">The sequence shown here is derived from an EMBL/GenBank/DDBJ whole genome shotgun (WGS) entry which is preliminary data.</text>
</comment>
<dbReference type="Proteomes" id="UP000562929">
    <property type="component" value="Unassembled WGS sequence"/>
</dbReference>
<organism evidence="4 5">
    <name type="scientific">Ophiocordyceps camponoti-floridani</name>
    <dbReference type="NCBI Taxonomy" id="2030778"/>
    <lineage>
        <taxon>Eukaryota</taxon>
        <taxon>Fungi</taxon>
        <taxon>Dikarya</taxon>
        <taxon>Ascomycota</taxon>
        <taxon>Pezizomycotina</taxon>
        <taxon>Sordariomycetes</taxon>
        <taxon>Hypocreomycetidae</taxon>
        <taxon>Hypocreales</taxon>
        <taxon>Ophiocordycipitaceae</taxon>
        <taxon>Ophiocordyceps</taxon>
    </lineage>
</organism>
<feature type="binding site" evidence="3">
    <location>
        <position position="200"/>
    </location>
    <ligand>
        <name>dimethylallyl diphosphate</name>
        <dbReference type="ChEBI" id="CHEBI:57623"/>
    </ligand>
</feature>
<dbReference type="SFLD" id="SFLDG01162">
    <property type="entry name" value="I"/>
    <property type="match status" value="1"/>
</dbReference>
<dbReference type="InterPro" id="IPR033964">
    <property type="entry name" value="ABBA"/>
</dbReference>
<dbReference type="GO" id="GO:0009820">
    <property type="term" value="P:alkaloid metabolic process"/>
    <property type="evidence" value="ECO:0007669"/>
    <property type="project" value="InterPro"/>
</dbReference>
<dbReference type="InterPro" id="IPR017795">
    <property type="entry name" value="ABBA_NscD-like"/>
</dbReference>
<name>A0A8H4Q389_9HYPO</name>
<feature type="binding site" evidence="3">
    <location>
        <position position="265"/>
    </location>
    <ligand>
        <name>dimethylallyl diphosphate</name>
        <dbReference type="ChEBI" id="CHEBI:57623"/>
    </ligand>
</feature>
<dbReference type="AlphaFoldDB" id="A0A8H4Q389"/>
<reference evidence="4 5" key="1">
    <citation type="journal article" date="2020" name="G3 (Bethesda)">
        <title>Genetic Underpinnings of Host Manipulation by Ophiocordyceps as Revealed by Comparative Transcriptomics.</title>
        <authorList>
            <person name="Will I."/>
            <person name="Das B."/>
            <person name="Trinh T."/>
            <person name="Brachmann A."/>
            <person name="Ohm R.A."/>
            <person name="de Bekker C."/>
        </authorList>
    </citation>
    <scope>NUCLEOTIDE SEQUENCE [LARGE SCALE GENOMIC DNA]</scope>
    <source>
        <strain evidence="4 5">EC05</strain>
    </source>
</reference>
<keyword evidence="5" id="KW-1185">Reference proteome</keyword>
<protein>
    <submittedName>
        <fullName evidence="4">Dimethylallyl tryptophan synthase GliD1</fullName>
    </submittedName>
</protein>